<proteinExistence type="predicted"/>
<evidence type="ECO:0000313" key="2">
    <source>
        <dbReference type="Proteomes" id="UP000183940"/>
    </source>
</evidence>
<protein>
    <submittedName>
        <fullName evidence="1">Uncharacterized protein</fullName>
    </submittedName>
</protein>
<gene>
    <name evidence="1" type="ORF">BI308_14300</name>
</gene>
<dbReference type="AlphaFoldDB" id="A0A1L9QQD6"/>
<reference evidence="1" key="1">
    <citation type="submission" date="2016-10" db="EMBL/GenBank/DDBJ databases">
        <title>CRISPR-Cas defence system in Roseofilum reptotaenium: evidence of a bacteriophage-cyanobacterium arms race in the coral black band disease.</title>
        <authorList>
            <person name="Buerger P."/>
            <person name="Wood-Charlson E.M."/>
            <person name="Weynberg K.D."/>
            <person name="Willis B."/>
            <person name="Van Oppen M.J."/>
        </authorList>
    </citation>
    <scope>NUCLEOTIDE SEQUENCE [LARGE SCALE GENOMIC DNA]</scope>
    <source>
        <strain evidence="1">AO1-A</strain>
    </source>
</reference>
<keyword evidence="2" id="KW-1185">Reference proteome</keyword>
<comment type="caution">
    <text evidence="1">The sequence shown here is derived from an EMBL/GenBank/DDBJ whole genome shotgun (WGS) entry which is preliminary data.</text>
</comment>
<dbReference type="Proteomes" id="UP000183940">
    <property type="component" value="Unassembled WGS sequence"/>
</dbReference>
<name>A0A1L9QQD6_9CYAN</name>
<dbReference type="STRING" id="1925591.BI308_14300"/>
<accession>A0A1L9QQD6</accession>
<evidence type="ECO:0000313" key="1">
    <source>
        <dbReference type="EMBL" id="OJJ24884.1"/>
    </source>
</evidence>
<dbReference type="EMBL" id="MLAW01000024">
    <property type="protein sequence ID" value="OJJ24884.1"/>
    <property type="molecule type" value="Genomic_DNA"/>
</dbReference>
<sequence>MSLQEFKQQVVKLSVRERLSLVSFIIDSLPEFRRSTAERSRAIEQMRGLLKTDKPAPTDEEVETMLEERRINKYL</sequence>
<organism evidence="1 2">
    <name type="scientific">Roseofilum reptotaenium AO1-A</name>
    <dbReference type="NCBI Taxonomy" id="1925591"/>
    <lineage>
        <taxon>Bacteria</taxon>
        <taxon>Bacillati</taxon>
        <taxon>Cyanobacteriota</taxon>
        <taxon>Cyanophyceae</taxon>
        <taxon>Desertifilales</taxon>
        <taxon>Desertifilaceae</taxon>
        <taxon>Roseofilum</taxon>
    </lineage>
</organism>